<dbReference type="PANTHER" id="PTHR45695:SF15">
    <property type="entry name" value="OPSIN RH2"/>
    <property type="match status" value="1"/>
</dbReference>
<dbReference type="CDD" id="cd14993">
    <property type="entry name" value="7tmA_CCKR-like"/>
    <property type="match status" value="1"/>
</dbReference>
<comment type="similarity">
    <text evidence="2">Belongs to the G-protein coupled receptor 1 family.</text>
</comment>
<evidence type="ECO:0000313" key="11">
    <source>
        <dbReference type="Proteomes" id="UP000694941"/>
    </source>
</evidence>
<evidence type="ECO:0000256" key="8">
    <source>
        <dbReference type="ARBA" id="ARBA00023224"/>
    </source>
</evidence>
<dbReference type="PRINTS" id="PR01012">
    <property type="entry name" value="NRPEPTIDEYR"/>
</dbReference>
<keyword evidence="4 9" id="KW-1133">Transmembrane helix</keyword>
<evidence type="ECO:0000313" key="12">
    <source>
        <dbReference type="RefSeq" id="XP_022248866.1"/>
    </source>
</evidence>
<dbReference type="GeneID" id="111087222"/>
<evidence type="ECO:0000256" key="7">
    <source>
        <dbReference type="ARBA" id="ARBA00023170"/>
    </source>
</evidence>
<dbReference type="Gene3D" id="1.20.1070.10">
    <property type="entry name" value="Rhodopsin 7-helix transmembrane proteins"/>
    <property type="match status" value="1"/>
</dbReference>
<proteinExistence type="inferred from homology"/>
<protein>
    <submittedName>
        <fullName evidence="12">Cholecystokinin receptor-like</fullName>
    </submittedName>
</protein>
<feature type="transmembrane region" description="Helical" evidence="9">
    <location>
        <begin position="71"/>
        <end position="92"/>
    </location>
</feature>
<keyword evidence="8" id="KW-0807">Transducer</keyword>
<keyword evidence="6 9" id="KW-0472">Membrane</keyword>
<dbReference type="PROSITE" id="PS50262">
    <property type="entry name" value="G_PROTEIN_RECEP_F1_2"/>
    <property type="match status" value="1"/>
</dbReference>
<feature type="transmembrane region" description="Helical" evidence="9">
    <location>
        <begin position="205"/>
        <end position="233"/>
    </location>
</feature>
<feature type="transmembrane region" description="Helical" evidence="9">
    <location>
        <begin position="112"/>
        <end position="131"/>
    </location>
</feature>
<dbReference type="InterPro" id="IPR017452">
    <property type="entry name" value="GPCR_Rhodpsn_7TM"/>
</dbReference>
<evidence type="ECO:0000256" key="4">
    <source>
        <dbReference type="ARBA" id="ARBA00022989"/>
    </source>
</evidence>
<keyword evidence="3 9" id="KW-0812">Transmembrane</keyword>
<feature type="transmembrane region" description="Helical" evidence="9">
    <location>
        <begin position="152"/>
        <end position="171"/>
    </location>
</feature>
<comment type="subcellular location">
    <subcellularLocation>
        <location evidence="1">Membrane</location>
        <topology evidence="1">Multi-pass membrane protein</topology>
    </subcellularLocation>
</comment>
<dbReference type="RefSeq" id="XP_022248866.1">
    <property type="nucleotide sequence ID" value="XM_022393158.1"/>
</dbReference>
<evidence type="ECO:0000256" key="9">
    <source>
        <dbReference type="SAM" id="Phobius"/>
    </source>
</evidence>
<evidence type="ECO:0000256" key="6">
    <source>
        <dbReference type="ARBA" id="ARBA00023136"/>
    </source>
</evidence>
<feature type="transmembrane region" description="Helical" evidence="9">
    <location>
        <begin position="292"/>
        <end position="317"/>
    </location>
</feature>
<evidence type="ECO:0000259" key="10">
    <source>
        <dbReference type="PROSITE" id="PS50262"/>
    </source>
</evidence>
<feature type="transmembrane region" description="Helical" evidence="9">
    <location>
        <begin position="32"/>
        <end position="59"/>
    </location>
</feature>
<dbReference type="InterPro" id="IPR000276">
    <property type="entry name" value="GPCR_Rhodpsn"/>
</dbReference>
<feature type="domain" description="G-protein coupled receptors family 1 profile" evidence="10">
    <location>
        <begin position="50"/>
        <end position="314"/>
    </location>
</feature>
<gene>
    <name evidence="12" type="primary">LOC111087222</name>
</gene>
<evidence type="ECO:0000256" key="5">
    <source>
        <dbReference type="ARBA" id="ARBA00023040"/>
    </source>
</evidence>
<dbReference type="Pfam" id="PF00001">
    <property type="entry name" value="7tm_1"/>
    <property type="match status" value="1"/>
</dbReference>
<dbReference type="SMART" id="SM01381">
    <property type="entry name" value="7TM_GPCR_Srsx"/>
    <property type="match status" value="1"/>
</dbReference>
<dbReference type="SUPFAM" id="SSF81321">
    <property type="entry name" value="Family A G protein-coupled receptor-like"/>
    <property type="match status" value="1"/>
</dbReference>
<dbReference type="PRINTS" id="PR00237">
    <property type="entry name" value="GPCRRHODOPSN"/>
</dbReference>
<evidence type="ECO:0000256" key="1">
    <source>
        <dbReference type="ARBA" id="ARBA00004141"/>
    </source>
</evidence>
<accession>A0ABM1SZ10</accession>
<sequence length="399" mass="45774">MNVVSLVNVSMNMAEISEKSYFYADFTQLSPVYYSFIVLYLGVMTLAFLGNFLVCVTVFSDRSMHTVVNYYIVNLALCDLMVGIFVLPMKLLELAAPASWGILNNNLCTAMSYLQTVFVFASVLTLVASCLERYFAIVYPLESRIEQSKCRTIKILLAVWAVPCVVALPFLDSADARTTTLQSQFGTISRLTCFVAFSATFRRGYYTFLFITMYILPLSLIGCTCVRISCCLLKSLPLYRQGSVRRQEANRRKIAKMVVVVVIAFFLSWTPYFLISIITQYQRVNFFQRENFFFTMLCINLFAFLNSCVNPFIYASMSTRFRKSFKRFFKCLLCYNYKSYTDDPVLLNSRPLTPSSLSRQLTVVGTDATQNALEYLSQTDKVPPRIYCLLRSKPFNRRH</sequence>
<dbReference type="InterPro" id="IPR000611">
    <property type="entry name" value="NPY_rcpt"/>
</dbReference>
<feature type="transmembrane region" description="Helical" evidence="9">
    <location>
        <begin position="254"/>
        <end position="272"/>
    </location>
</feature>
<keyword evidence="7" id="KW-0675">Receptor</keyword>
<keyword evidence="5" id="KW-0297">G-protein coupled receptor</keyword>
<reference evidence="12" key="1">
    <citation type="submission" date="2025-08" db="UniProtKB">
        <authorList>
            <consortium name="RefSeq"/>
        </authorList>
    </citation>
    <scope>IDENTIFICATION</scope>
    <source>
        <tissue evidence="12">Muscle</tissue>
    </source>
</reference>
<name>A0ABM1SZ10_LIMPO</name>
<organism evidence="11 12">
    <name type="scientific">Limulus polyphemus</name>
    <name type="common">Atlantic horseshoe crab</name>
    <dbReference type="NCBI Taxonomy" id="6850"/>
    <lineage>
        <taxon>Eukaryota</taxon>
        <taxon>Metazoa</taxon>
        <taxon>Ecdysozoa</taxon>
        <taxon>Arthropoda</taxon>
        <taxon>Chelicerata</taxon>
        <taxon>Merostomata</taxon>
        <taxon>Xiphosura</taxon>
        <taxon>Limulidae</taxon>
        <taxon>Limulus</taxon>
    </lineage>
</organism>
<evidence type="ECO:0000256" key="2">
    <source>
        <dbReference type="ARBA" id="ARBA00010663"/>
    </source>
</evidence>
<evidence type="ECO:0000256" key="3">
    <source>
        <dbReference type="ARBA" id="ARBA00022692"/>
    </source>
</evidence>
<keyword evidence="11" id="KW-1185">Reference proteome</keyword>
<dbReference type="PANTHER" id="PTHR45695">
    <property type="entry name" value="LEUCOKININ RECEPTOR-RELATED"/>
    <property type="match status" value="1"/>
</dbReference>
<dbReference type="Proteomes" id="UP000694941">
    <property type="component" value="Unplaced"/>
</dbReference>